<dbReference type="Pfam" id="PF02146">
    <property type="entry name" value="SIR2"/>
    <property type="match status" value="1"/>
</dbReference>
<keyword evidence="3" id="KW-0520">NAD</keyword>
<dbReference type="InterPro" id="IPR029035">
    <property type="entry name" value="DHS-like_NAD/FAD-binding_dom"/>
</dbReference>
<evidence type="ECO:0000256" key="2">
    <source>
        <dbReference type="ARBA" id="ARBA00022679"/>
    </source>
</evidence>
<comment type="caution">
    <text evidence="4">Lacks conserved residue(s) required for the propagation of feature annotation.</text>
</comment>
<evidence type="ECO:0000256" key="4">
    <source>
        <dbReference type="PROSITE-ProRule" id="PRU00236"/>
    </source>
</evidence>
<dbReference type="EC" id="2.3.1.286" evidence="1"/>
<evidence type="ECO:0000313" key="7">
    <source>
        <dbReference type="Proteomes" id="UP001597285"/>
    </source>
</evidence>
<dbReference type="SUPFAM" id="SSF52467">
    <property type="entry name" value="DHS-like NAD/FAD-binding domain"/>
    <property type="match status" value="1"/>
</dbReference>
<proteinExistence type="predicted"/>
<dbReference type="Gene3D" id="3.40.50.1220">
    <property type="entry name" value="TPP-binding domain"/>
    <property type="match status" value="1"/>
</dbReference>
<keyword evidence="7" id="KW-1185">Reference proteome</keyword>
<dbReference type="PANTHER" id="PTHR11085:SF4">
    <property type="entry name" value="NAD-DEPENDENT PROTEIN DEACYLASE"/>
    <property type="match status" value="1"/>
</dbReference>
<dbReference type="InterPro" id="IPR026590">
    <property type="entry name" value="Ssirtuin_cat_dom"/>
</dbReference>
<dbReference type="InterPro" id="IPR003000">
    <property type="entry name" value="Sirtuin"/>
</dbReference>
<evidence type="ECO:0000256" key="1">
    <source>
        <dbReference type="ARBA" id="ARBA00012928"/>
    </source>
</evidence>
<dbReference type="EMBL" id="JBHUFF010000003">
    <property type="protein sequence ID" value="MFD1798375.1"/>
    <property type="molecule type" value="Genomic_DNA"/>
</dbReference>
<feature type="domain" description="Deacetylase sirtuin-type" evidence="5">
    <location>
        <begin position="1"/>
        <end position="245"/>
    </location>
</feature>
<dbReference type="InterPro" id="IPR050134">
    <property type="entry name" value="NAD-dep_sirtuin_deacylases"/>
</dbReference>
<sequence length="245" mass="27316">MQNKIIKLKKLIEQSNSIVFFGGAGVSTESGIPDFRSADGLFNQDSGQTYQPEDIVSDWFLKEQPELFFNYYFEHLVYPEAVPNATHLYLAELEAKEKDITIITQNIDGLHQAAGSEKVLELHGSTLRNTCLTCGENYPLRVLRQDDKGIPRCPHDNGIVRPDVVLYGEMLDQTALSMSMAAVEKADLLIVAGTSLSVYPANSLIHYFKGEASILLNRTPVQHPALFDLIIQDSLGSIFKQLKEN</sequence>
<dbReference type="InterPro" id="IPR026591">
    <property type="entry name" value="Sirtuin_cat_small_dom_sf"/>
</dbReference>
<keyword evidence="2 6" id="KW-0808">Transferase</keyword>
<organism evidence="6 7">
    <name type="scientific">Carnobacterium antarcticum</name>
    <dbReference type="NCBI Taxonomy" id="2126436"/>
    <lineage>
        <taxon>Bacteria</taxon>
        <taxon>Bacillati</taxon>
        <taxon>Bacillota</taxon>
        <taxon>Bacilli</taxon>
        <taxon>Lactobacillales</taxon>
        <taxon>Carnobacteriaceae</taxon>
        <taxon>Carnobacterium</taxon>
    </lineage>
</organism>
<evidence type="ECO:0000259" key="5">
    <source>
        <dbReference type="PROSITE" id="PS50305"/>
    </source>
</evidence>
<dbReference type="Gene3D" id="3.30.1600.10">
    <property type="entry name" value="SIR2/SIRT2 'Small Domain"/>
    <property type="match status" value="1"/>
</dbReference>
<reference evidence="7" key="1">
    <citation type="journal article" date="2019" name="Int. J. Syst. Evol. Microbiol.">
        <title>The Global Catalogue of Microorganisms (GCM) 10K type strain sequencing project: providing services to taxonomists for standard genome sequencing and annotation.</title>
        <authorList>
            <consortium name="The Broad Institute Genomics Platform"/>
            <consortium name="The Broad Institute Genome Sequencing Center for Infectious Disease"/>
            <person name="Wu L."/>
            <person name="Ma J."/>
        </authorList>
    </citation>
    <scope>NUCLEOTIDE SEQUENCE [LARGE SCALE GENOMIC DNA]</scope>
    <source>
        <strain evidence="7">KCTC 42143</strain>
    </source>
</reference>
<comment type="caution">
    <text evidence="6">The sequence shown here is derived from an EMBL/GenBank/DDBJ whole genome shotgun (WGS) entry which is preliminary data.</text>
</comment>
<dbReference type="PANTHER" id="PTHR11085">
    <property type="entry name" value="NAD-DEPENDENT PROTEIN DEACYLASE SIRTUIN-5, MITOCHONDRIAL-RELATED"/>
    <property type="match status" value="1"/>
</dbReference>
<evidence type="ECO:0000256" key="3">
    <source>
        <dbReference type="ARBA" id="ARBA00023027"/>
    </source>
</evidence>
<name>A0ABW4NJS3_9LACT</name>
<dbReference type="NCBIfam" id="NF001752">
    <property type="entry name" value="PRK00481.1-1"/>
    <property type="match status" value="1"/>
</dbReference>
<gene>
    <name evidence="6" type="ORF">ACFSBK_00660</name>
</gene>
<protein>
    <recommendedName>
        <fullName evidence="1">protein acetyllysine N-acetyltransferase</fullName>
        <ecNumber evidence="1">2.3.1.286</ecNumber>
    </recommendedName>
</protein>
<evidence type="ECO:0000313" key="6">
    <source>
        <dbReference type="EMBL" id="MFD1798375.1"/>
    </source>
</evidence>
<accession>A0ABW4NJS3</accession>
<dbReference type="Proteomes" id="UP001597285">
    <property type="component" value="Unassembled WGS sequence"/>
</dbReference>
<dbReference type="RefSeq" id="WP_058918535.1">
    <property type="nucleotide sequence ID" value="NZ_JBHSQC010000016.1"/>
</dbReference>
<dbReference type="PROSITE" id="PS50305">
    <property type="entry name" value="SIRTUIN"/>
    <property type="match status" value="1"/>
</dbReference>
<dbReference type="GO" id="GO:0034979">
    <property type="term" value="F:NAD-dependent protein lysine deacetylase activity"/>
    <property type="evidence" value="ECO:0007669"/>
    <property type="project" value="UniProtKB-EC"/>
</dbReference>
<keyword evidence="6" id="KW-0012">Acyltransferase</keyword>